<dbReference type="SUPFAM" id="SSF81321">
    <property type="entry name" value="Family A G protein-coupled receptor-like"/>
    <property type="match status" value="1"/>
</dbReference>
<accession>A0A8R1YDX9</accession>
<reference evidence="7" key="1">
    <citation type="journal article" date="2008" name="Nat. Genet.">
        <title>The Pristionchus pacificus genome provides a unique perspective on nematode lifestyle and parasitism.</title>
        <authorList>
            <person name="Dieterich C."/>
            <person name="Clifton S.W."/>
            <person name="Schuster L.N."/>
            <person name="Chinwalla A."/>
            <person name="Delehaunty K."/>
            <person name="Dinkelacker I."/>
            <person name="Fulton L."/>
            <person name="Fulton R."/>
            <person name="Godfrey J."/>
            <person name="Minx P."/>
            <person name="Mitreva M."/>
            <person name="Roeseler W."/>
            <person name="Tian H."/>
            <person name="Witte H."/>
            <person name="Yang S.P."/>
            <person name="Wilson R.K."/>
            <person name="Sommer R.J."/>
        </authorList>
    </citation>
    <scope>NUCLEOTIDE SEQUENCE [LARGE SCALE GENOMIC DNA]</scope>
    <source>
        <strain evidence="7">PS312</strain>
    </source>
</reference>
<evidence type="ECO:0000256" key="2">
    <source>
        <dbReference type="ARBA" id="ARBA00009166"/>
    </source>
</evidence>
<keyword evidence="3" id="KW-0812">Transmembrane</keyword>
<protein>
    <submittedName>
        <fullName evidence="6">G protein-coupled receptor</fullName>
    </submittedName>
</protein>
<comment type="subcellular location">
    <subcellularLocation>
        <location evidence="1">Membrane</location>
        <topology evidence="1">Multi-pass membrane protein</topology>
    </subcellularLocation>
</comment>
<keyword evidence="4" id="KW-1133">Transmembrane helix</keyword>
<comment type="similarity">
    <text evidence="2">Belongs to the nematode receptor-like protein srd family.</text>
</comment>
<evidence type="ECO:0000256" key="4">
    <source>
        <dbReference type="ARBA" id="ARBA00022989"/>
    </source>
</evidence>
<evidence type="ECO:0000256" key="3">
    <source>
        <dbReference type="ARBA" id="ARBA00022692"/>
    </source>
</evidence>
<evidence type="ECO:0000313" key="6">
    <source>
        <dbReference type="EnsemblMetazoa" id="PPA16438.1"/>
    </source>
</evidence>
<keyword evidence="7" id="KW-1185">Reference proteome</keyword>
<evidence type="ECO:0000256" key="5">
    <source>
        <dbReference type="ARBA" id="ARBA00023136"/>
    </source>
</evidence>
<dbReference type="GO" id="GO:0016020">
    <property type="term" value="C:membrane"/>
    <property type="evidence" value="ECO:0007669"/>
    <property type="project" value="UniProtKB-SubCell"/>
</dbReference>
<dbReference type="PANTHER" id="PTHR22945">
    <property type="entry name" value="SERPENTINE RECEPTOR, CLASS D DELTA"/>
    <property type="match status" value="1"/>
</dbReference>
<sequence length="340" mass="38517">VENAHYFEHSHDFHYHLLRSTTRNLSRSACRRESARDTKSILYLTSSLDIEYASMYPSDARLMLRLPSPIPFHDLLFIIVHTTIDSTAILANLVLLLAIALRTPTSLRCFAVLLVNSVLMDKPTGRLNESTKGFFCHCLFIISLSTFAQSLFLNAISFAYRFYILDRPTPRPSRVLLICLLIYAATFATPYLFALDYVNDVRRAISIAKPNYDLDQYAVQGNLNIYEWKPMVAIASIAIPSLPTLVGVVMLRAKVLAKISENSGQMSNKTMRIHSTLAKVLTLQAILPVFFFVGVVNFFLCQLSIVDCSPIQEHLMMQTVSFTPLIAPMITLYYVQPYRE</sequence>
<name>A0A2A6CJT1_PRIPA</name>
<proteinExistence type="inferred from homology"/>
<dbReference type="Proteomes" id="UP000005239">
    <property type="component" value="Unassembled WGS sequence"/>
</dbReference>
<dbReference type="InterPro" id="IPR050920">
    <property type="entry name" value="Nematode_rcpt-like_delta"/>
</dbReference>
<evidence type="ECO:0000313" key="7">
    <source>
        <dbReference type="Proteomes" id="UP000005239"/>
    </source>
</evidence>
<dbReference type="PANTHER" id="PTHR22945:SF40">
    <property type="entry name" value="SERPENTINE RECEPTOR, CLASS D (DELTA)-RELATED"/>
    <property type="match status" value="1"/>
</dbReference>
<keyword evidence="5" id="KW-0472">Membrane</keyword>
<gene>
    <name evidence="6" type="primary">WBGene00105992</name>
</gene>
<dbReference type="OrthoDB" id="5859769at2759"/>
<dbReference type="Pfam" id="PF10317">
    <property type="entry name" value="7TM_GPCR_Srd"/>
    <property type="match status" value="1"/>
</dbReference>
<reference evidence="6" key="2">
    <citation type="submission" date="2022-06" db="UniProtKB">
        <authorList>
            <consortium name="EnsemblMetazoa"/>
        </authorList>
    </citation>
    <scope>IDENTIFICATION</scope>
    <source>
        <strain evidence="6">PS312</strain>
    </source>
</reference>
<dbReference type="EnsemblMetazoa" id="PPA16438.1">
    <property type="protein sequence ID" value="PPA16438.1"/>
    <property type="gene ID" value="WBGene00105992"/>
</dbReference>
<accession>A0A2A6CJT1</accession>
<dbReference type="InterPro" id="IPR019421">
    <property type="entry name" value="7TM_GPCR_serpentine_rcpt_Srd"/>
</dbReference>
<dbReference type="AlphaFoldDB" id="A0A2A6CJT1"/>
<organism evidence="6 7">
    <name type="scientific">Pristionchus pacificus</name>
    <name type="common">Parasitic nematode worm</name>
    <dbReference type="NCBI Taxonomy" id="54126"/>
    <lineage>
        <taxon>Eukaryota</taxon>
        <taxon>Metazoa</taxon>
        <taxon>Ecdysozoa</taxon>
        <taxon>Nematoda</taxon>
        <taxon>Chromadorea</taxon>
        <taxon>Rhabditida</taxon>
        <taxon>Rhabditina</taxon>
        <taxon>Diplogasteromorpha</taxon>
        <taxon>Diplogasteroidea</taxon>
        <taxon>Neodiplogasteridae</taxon>
        <taxon>Pristionchus</taxon>
    </lineage>
</organism>
<evidence type="ECO:0000256" key="1">
    <source>
        <dbReference type="ARBA" id="ARBA00004141"/>
    </source>
</evidence>